<protein>
    <submittedName>
        <fullName evidence="2">Uncharacterized protein</fullName>
    </submittedName>
</protein>
<dbReference type="AlphaFoldDB" id="A0A4C1XRV7"/>
<dbReference type="EMBL" id="BGZK01000937">
    <property type="protein sequence ID" value="GBP65722.1"/>
    <property type="molecule type" value="Genomic_DNA"/>
</dbReference>
<reference evidence="2 3" key="1">
    <citation type="journal article" date="2019" name="Commun. Biol.">
        <title>The bagworm genome reveals a unique fibroin gene that provides high tensile strength.</title>
        <authorList>
            <person name="Kono N."/>
            <person name="Nakamura H."/>
            <person name="Ohtoshi R."/>
            <person name="Tomita M."/>
            <person name="Numata K."/>
            <person name="Arakawa K."/>
        </authorList>
    </citation>
    <scope>NUCLEOTIDE SEQUENCE [LARGE SCALE GENOMIC DNA]</scope>
</reference>
<feature type="region of interest" description="Disordered" evidence="1">
    <location>
        <begin position="163"/>
        <end position="190"/>
    </location>
</feature>
<proteinExistence type="predicted"/>
<evidence type="ECO:0000313" key="3">
    <source>
        <dbReference type="Proteomes" id="UP000299102"/>
    </source>
</evidence>
<comment type="caution">
    <text evidence="2">The sequence shown here is derived from an EMBL/GenBank/DDBJ whole genome shotgun (WGS) entry which is preliminary data.</text>
</comment>
<evidence type="ECO:0000256" key="1">
    <source>
        <dbReference type="SAM" id="MobiDB-lite"/>
    </source>
</evidence>
<sequence>MCTPTAHPAQPVIQSSQAACGAVVNRGPAAHPPVRARRLSMGLYNYDIPVPKNVSIASNTKGPGLISGNATLFMAGCPDVGDYFRHVKACNPPLTLQSVLTPPIPMNVNMNMNPYELNIRCIGIKRKNRFESQRHAERCIGNLTSCSDVVHYAAVACRRSTPARAPAASPPAGGGAPSRNLYRIKQFSKP</sequence>
<dbReference type="Proteomes" id="UP000299102">
    <property type="component" value="Unassembled WGS sequence"/>
</dbReference>
<gene>
    <name evidence="2" type="ORF">EVAR_48425_1</name>
</gene>
<evidence type="ECO:0000313" key="2">
    <source>
        <dbReference type="EMBL" id="GBP65722.1"/>
    </source>
</evidence>
<organism evidence="2 3">
    <name type="scientific">Eumeta variegata</name>
    <name type="common">Bagworm moth</name>
    <name type="synonym">Eumeta japonica</name>
    <dbReference type="NCBI Taxonomy" id="151549"/>
    <lineage>
        <taxon>Eukaryota</taxon>
        <taxon>Metazoa</taxon>
        <taxon>Ecdysozoa</taxon>
        <taxon>Arthropoda</taxon>
        <taxon>Hexapoda</taxon>
        <taxon>Insecta</taxon>
        <taxon>Pterygota</taxon>
        <taxon>Neoptera</taxon>
        <taxon>Endopterygota</taxon>
        <taxon>Lepidoptera</taxon>
        <taxon>Glossata</taxon>
        <taxon>Ditrysia</taxon>
        <taxon>Tineoidea</taxon>
        <taxon>Psychidae</taxon>
        <taxon>Oiketicinae</taxon>
        <taxon>Eumeta</taxon>
    </lineage>
</organism>
<accession>A0A4C1XRV7</accession>
<keyword evidence="3" id="KW-1185">Reference proteome</keyword>
<name>A0A4C1XRV7_EUMVA</name>